<gene>
    <name evidence="1" type="ORF">VroAM7_39140</name>
</gene>
<dbReference type="AlphaFoldDB" id="A0A510ICU0"/>
<dbReference type="EMBL" id="AP019799">
    <property type="protein sequence ID" value="BBL91261.1"/>
    <property type="molecule type" value="Genomic_DNA"/>
</dbReference>
<dbReference type="Proteomes" id="UP000315115">
    <property type="component" value="Chromosome 2"/>
</dbReference>
<evidence type="ECO:0000313" key="1">
    <source>
        <dbReference type="EMBL" id="BBL91261.1"/>
    </source>
</evidence>
<accession>A0A510ICU0</accession>
<reference evidence="2" key="1">
    <citation type="submission" date="2019-07" db="EMBL/GenBank/DDBJ databases">
        <title>Complete Genome Sequences of Vibrion rotiferianus strain AM7.</title>
        <authorList>
            <person name="Miyazaki K."/>
            <person name="Wiseschart A."/>
            <person name="Pootanakit K."/>
            <person name="Ishimori K."/>
            <person name="Kitahara K."/>
        </authorList>
    </citation>
    <scope>NUCLEOTIDE SEQUENCE [LARGE SCALE GENOMIC DNA]</scope>
    <source>
        <strain evidence="2">AM7</strain>
    </source>
</reference>
<evidence type="ECO:0000313" key="2">
    <source>
        <dbReference type="Proteomes" id="UP000315115"/>
    </source>
</evidence>
<protein>
    <submittedName>
        <fullName evidence="1">Uncharacterized protein</fullName>
    </submittedName>
</protein>
<name>A0A510ICU0_9VIBR</name>
<organism evidence="1 2">
    <name type="scientific">Vibrio rotiferianus</name>
    <dbReference type="NCBI Taxonomy" id="190895"/>
    <lineage>
        <taxon>Bacteria</taxon>
        <taxon>Pseudomonadati</taxon>
        <taxon>Pseudomonadota</taxon>
        <taxon>Gammaproteobacteria</taxon>
        <taxon>Vibrionales</taxon>
        <taxon>Vibrionaceae</taxon>
        <taxon>Vibrio</taxon>
    </lineage>
</organism>
<sequence>MMRFLFLLLRRSLVAVQPKITSAKYCLLGSVDLLRLNFVRDKIVLGEARSVSPSHSKQILLNKA</sequence>
<proteinExistence type="predicted"/>